<dbReference type="GO" id="GO:0016020">
    <property type="term" value="C:membrane"/>
    <property type="evidence" value="ECO:0007669"/>
    <property type="project" value="UniProtKB-SubCell"/>
</dbReference>
<comment type="caution">
    <text evidence="9">The sequence shown here is derived from an EMBL/GenBank/DDBJ whole genome shotgun (WGS) entry which is preliminary data.</text>
</comment>
<sequence length="385" mass="43656">MVKQSPSEKKELLSVLSDLFKLFAVRFPRSLDDLKALSVILQHYRDVNLGYVLLLFCSAYIYKQTFAIPGSILMNLLGGALFGVTFGFPLCCLLTAIGASVCYTLIYCFARDFVMRCCHKKIILFQTKVETARHNLFFMLLFMRMVPMSPNWLINIACLMPYNFISIQMGSFLSQLNSLDDFFTWKTFVSLGLIASVVDDLKALSVILQHYRDVNLGYVLLLFCSAYIYKQTFAIPGSILMNLLGGALFGVTFGFPLCCLLTAIGASVCYTLIYCFARDFVMRCCHKKIILFQTKVETARHNLFFMLLFMRMVPMSPNWLINIACLMPYNFISIQMGSFLSQLNSLDDFFTWKTFVSLGLIASVVGITGLIVARVRRKIPQAIVE</sequence>
<dbReference type="Proteomes" id="UP000663829">
    <property type="component" value="Unassembled WGS sequence"/>
</dbReference>
<feature type="domain" description="VTT" evidence="8">
    <location>
        <begin position="235"/>
        <end position="327"/>
    </location>
</feature>
<keyword evidence="3" id="KW-0732">Signal</keyword>
<dbReference type="AlphaFoldDB" id="A0A815FNA4"/>
<feature type="transmembrane region" description="Helical" evidence="7">
    <location>
        <begin position="319"/>
        <end position="340"/>
    </location>
</feature>
<evidence type="ECO:0000256" key="4">
    <source>
        <dbReference type="ARBA" id="ARBA00022989"/>
    </source>
</evidence>
<keyword evidence="2 7" id="KW-0812">Transmembrane</keyword>
<evidence type="ECO:0000256" key="7">
    <source>
        <dbReference type="SAM" id="Phobius"/>
    </source>
</evidence>
<dbReference type="EMBL" id="CAJNOQ010013820">
    <property type="protein sequence ID" value="CAF1329423.1"/>
    <property type="molecule type" value="Genomic_DNA"/>
</dbReference>
<evidence type="ECO:0000256" key="2">
    <source>
        <dbReference type="ARBA" id="ARBA00022692"/>
    </source>
</evidence>
<evidence type="ECO:0000313" key="10">
    <source>
        <dbReference type="EMBL" id="CAF4181624.1"/>
    </source>
</evidence>
<comment type="similarity">
    <text evidence="6">Belongs to the TMEM41 family.</text>
</comment>
<dbReference type="InterPro" id="IPR032816">
    <property type="entry name" value="VTT_dom"/>
</dbReference>
<keyword evidence="11" id="KW-1185">Reference proteome</keyword>
<reference evidence="9" key="1">
    <citation type="submission" date="2021-02" db="EMBL/GenBank/DDBJ databases">
        <authorList>
            <person name="Nowell W R."/>
        </authorList>
    </citation>
    <scope>NUCLEOTIDE SEQUENCE</scope>
</reference>
<feature type="transmembrane region" description="Helical" evidence="7">
    <location>
        <begin position="213"/>
        <end position="229"/>
    </location>
</feature>
<feature type="transmembrane region" description="Helical" evidence="7">
    <location>
        <begin position="249"/>
        <end position="277"/>
    </location>
</feature>
<evidence type="ECO:0000256" key="1">
    <source>
        <dbReference type="ARBA" id="ARBA00004141"/>
    </source>
</evidence>
<gene>
    <name evidence="9" type="ORF">GPM918_LOCUS29870</name>
    <name evidence="10" type="ORF">SRO942_LOCUS30464</name>
</gene>
<evidence type="ECO:0000256" key="5">
    <source>
        <dbReference type="ARBA" id="ARBA00023136"/>
    </source>
</evidence>
<feature type="domain" description="VTT" evidence="8">
    <location>
        <begin position="68"/>
        <end position="160"/>
    </location>
</feature>
<evidence type="ECO:0000313" key="9">
    <source>
        <dbReference type="EMBL" id="CAF1329423.1"/>
    </source>
</evidence>
<evidence type="ECO:0000256" key="6">
    <source>
        <dbReference type="ARBA" id="ARBA00025797"/>
    </source>
</evidence>
<evidence type="ECO:0000313" key="11">
    <source>
        <dbReference type="Proteomes" id="UP000663829"/>
    </source>
</evidence>
<dbReference type="InterPro" id="IPR045014">
    <property type="entry name" value="TM41A/B"/>
</dbReference>
<feature type="transmembrane region" description="Helical" evidence="7">
    <location>
        <begin position="51"/>
        <end position="74"/>
    </location>
</feature>
<feature type="transmembrane region" description="Helical" evidence="7">
    <location>
        <begin position="136"/>
        <end position="162"/>
    </location>
</feature>
<evidence type="ECO:0000259" key="8">
    <source>
        <dbReference type="Pfam" id="PF09335"/>
    </source>
</evidence>
<organism evidence="9 11">
    <name type="scientific">Didymodactylos carnosus</name>
    <dbReference type="NCBI Taxonomy" id="1234261"/>
    <lineage>
        <taxon>Eukaryota</taxon>
        <taxon>Metazoa</taxon>
        <taxon>Spiralia</taxon>
        <taxon>Gnathifera</taxon>
        <taxon>Rotifera</taxon>
        <taxon>Eurotatoria</taxon>
        <taxon>Bdelloidea</taxon>
        <taxon>Philodinida</taxon>
        <taxon>Philodinidae</taxon>
        <taxon>Didymodactylos</taxon>
    </lineage>
</organism>
<proteinExistence type="inferred from homology"/>
<comment type="subcellular location">
    <subcellularLocation>
        <location evidence="1">Membrane</location>
        <topology evidence="1">Multi-pass membrane protein</topology>
    </subcellularLocation>
</comment>
<keyword evidence="4 7" id="KW-1133">Transmembrane helix</keyword>
<protein>
    <recommendedName>
        <fullName evidence="8">VTT domain-containing protein</fullName>
    </recommendedName>
</protein>
<dbReference type="OrthoDB" id="3364966at2759"/>
<dbReference type="PANTHER" id="PTHR43220">
    <property type="match status" value="1"/>
</dbReference>
<feature type="transmembrane region" description="Helical" evidence="7">
    <location>
        <begin position="352"/>
        <end position="373"/>
    </location>
</feature>
<dbReference type="Proteomes" id="UP000681722">
    <property type="component" value="Unassembled WGS sequence"/>
</dbReference>
<dbReference type="Pfam" id="PF09335">
    <property type="entry name" value="VTT_dom"/>
    <property type="match status" value="2"/>
</dbReference>
<name>A0A815FNA4_9BILA</name>
<dbReference type="PANTHER" id="PTHR43220:SF21">
    <property type="entry name" value="TRANSMEMBRANE PROTEIN 41A"/>
    <property type="match status" value="1"/>
</dbReference>
<evidence type="ECO:0000256" key="3">
    <source>
        <dbReference type="ARBA" id="ARBA00022729"/>
    </source>
</evidence>
<dbReference type="EMBL" id="CAJOBC010052240">
    <property type="protein sequence ID" value="CAF4181624.1"/>
    <property type="molecule type" value="Genomic_DNA"/>
</dbReference>
<feature type="transmembrane region" description="Helical" evidence="7">
    <location>
        <begin position="182"/>
        <end position="201"/>
    </location>
</feature>
<accession>A0A815FNA4</accession>
<feature type="transmembrane region" description="Helical" evidence="7">
    <location>
        <begin position="86"/>
        <end position="110"/>
    </location>
</feature>
<keyword evidence="5 7" id="KW-0472">Membrane</keyword>